<evidence type="ECO:0000313" key="2">
    <source>
        <dbReference type="Proteomes" id="UP000075683"/>
    </source>
</evidence>
<name>A0A150LVM8_9BACI</name>
<dbReference type="STRING" id="301148.B4135_0183"/>
<evidence type="ECO:0000313" key="1">
    <source>
        <dbReference type="EMBL" id="KYD16277.1"/>
    </source>
</evidence>
<protein>
    <submittedName>
        <fullName evidence="1">Uncharacterized protein</fullName>
    </submittedName>
</protein>
<dbReference type="AlphaFoldDB" id="A0A150LVM8"/>
<dbReference type="EMBL" id="LQYT01000064">
    <property type="protein sequence ID" value="KYD16277.1"/>
    <property type="molecule type" value="Genomic_DNA"/>
</dbReference>
<sequence>MLILEPVQARQSEDSRFRAEPAFHKHGEKMAGHSVTTSVFFLIKKRRFRHEKFPAKAMSGQAWKSIAV</sequence>
<comment type="caution">
    <text evidence="1">The sequence shown here is derived from an EMBL/GenBank/DDBJ whole genome shotgun (WGS) entry which is preliminary data.</text>
</comment>
<gene>
    <name evidence="1" type="ORF">B4135_0183</name>
</gene>
<accession>A0A150LVM8</accession>
<proteinExistence type="predicted"/>
<reference evidence="1 2" key="1">
    <citation type="submission" date="2016-01" db="EMBL/GenBank/DDBJ databases">
        <title>Draft Genome Sequences of Seven Thermophilic Sporeformers Isolated from Foods.</title>
        <authorList>
            <person name="Berendsen E.M."/>
            <person name="Wells-Bennik M.H."/>
            <person name="Krawcyk A.O."/>
            <person name="De Jong A."/>
            <person name="Holsappel S."/>
            <person name="Eijlander R.T."/>
            <person name="Kuipers O.P."/>
        </authorList>
    </citation>
    <scope>NUCLEOTIDE SEQUENCE [LARGE SCALE GENOMIC DNA]</scope>
    <source>
        <strain evidence="1 2">B4135</strain>
    </source>
</reference>
<dbReference type="Proteomes" id="UP000075683">
    <property type="component" value="Unassembled WGS sequence"/>
</dbReference>
<organism evidence="1 2">
    <name type="scientific">Caldibacillus debilis</name>
    <dbReference type="NCBI Taxonomy" id="301148"/>
    <lineage>
        <taxon>Bacteria</taxon>
        <taxon>Bacillati</taxon>
        <taxon>Bacillota</taxon>
        <taxon>Bacilli</taxon>
        <taxon>Bacillales</taxon>
        <taxon>Bacillaceae</taxon>
        <taxon>Caldibacillus</taxon>
    </lineage>
</organism>